<dbReference type="Pfam" id="PF07728">
    <property type="entry name" value="AAA_5"/>
    <property type="match status" value="1"/>
</dbReference>
<dbReference type="InterPro" id="IPR011704">
    <property type="entry name" value="ATPase_dyneun-rel_AAA"/>
</dbReference>
<dbReference type="InterPro" id="IPR003593">
    <property type="entry name" value="AAA+_ATPase"/>
</dbReference>
<reference evidence="2 3" key="1">
    <citation type="submission" date="2018-06" db="EMBL/GenBank/DDBJ databases">
        <title>Genomic Encyclopedia of Type Strains, Phase III (KMG-III): the genomes of soil and plant-associated and newly described type strains.</title>
        <authorList>
            <person name="Whitman W."/>
        </authorList>
    </citation>
    <scope>NUCLEOTIDE SEQUENCE [LARGE SCALE GENOMIC DNA]</scope>
    <source>
        <strain evidence="2 3">CGMCC 1.12398</strain>
    </source>
</reference>
<dbReference type="GO" id="GO:0016887">
    <property type="term" value="F:ATP hydrolysis activity"/>
    <property type="evidence" value="ECO:0007669"/>
    <property type="project" value="InterPro"/>
</dbReference>
<dbReference type="Gene3D" id="3.40.50.300">
    <property type="entry name" value="P-loop containing nucleotide triphosphate hydrolases"/>
    <property type="match status" value="1"/>
</dbReference>
<dbReference type="PANTHER" id="PTHR37291:SF1">
    <property type="entry name" value="TYPE IV METHYL-DIRECTED RESTRICTION ENZYME ECOKMCRB SUBUNIT"/>
    <property type="match status" value="1"/>
</dbReference>
<dbReference type="EMBL" id="QLMI01000010">
    <property type="protein sequence ID" value="RAK19602.1"/>
    <property type="molecule type" value="Genomic_DNA"/>
</dbReference>
<comment type="caution">
    <text evidence="2">The sequence shown here is derived from an EMBL/GenBank/DDBJ whole genome shotgun (WGS) entry which is preliminary data.</text>
</comment>
<feature type="domain" description="AAA+ ATPase" evidence="1">
    <location>
        <begin position="395"/>
        <end position="668"/>
    </location>
</feature>
<gene>
    <name evidence="2" type="ORF">B0I03_11029</name>
</gene>
<evidence type="ECO:0000259" key="1">
    <source>
        <dbReference type="SMART" id="SM00382"/>
    </source>
</evidence>
<dbReference type="SMART" id="SM00382">
    <property type="entry name" value="AAA"/>
    <property type="match status" value="1"/>
</dbReference>
<dbReference type="InterPro" id="IPR003959">
    <property type="entry name" value="ATPase_AAA_core"/>
</dbReference>
<dbReference type="Proteomes" id="UP000249620">
    <property type="component" value="Unassembled WGS sequence"/>
</dbReference>
<dbReference type="RefSeq" id="WP_245903049.1">
    <property type="nucleotide sequence ID" value="NZ_QLMI01000010.1"/>
</dbReference>
<organism evidence="2 3">
    <name type="scientific">Flavobacterium aquaticum</name>
    <dbReference type="NCBI Taxonomy" id="1236486"/>
    <lineage>
        <taxon>Bacteria</taxon>
        <taxon>Pseudomonadati</taxon>
        <taxon>Bacteroidota</taxon>
        <taxon>Flavobacteriia</taxon>
        <taxon>Flavobacteriales</taxon>
        <taxon>Flavobacteriaceae</taxon>
        <taxon>Flavobacterium</taxon>
    </lineage>
</organism>
<accession>A0A327YH28</accession>
<name>A0A327YH28_9FLAO</name>
<dbReference type="SUPFAM" id="SSF52540">
    <property type="entry name" value="P-loop containing nucleoside triphosphate hydrolases"/>
    <property type="match status" value="2"/>
</dbReference>
<evidence type="ECO:0000313" key="3">
    <source>
        <dbReference type="Proteomes" id="UP000249620"/>
    </source>
</evidence>
<proteinExistence type="predicted"/>
<dbReference type="InterPro" id="IPR052934">
    <property type="entry name" value="Methyl-DNA_Rec/Restrict_Enz"/>
</dbReference>
<keyword evidence="3" id="KW-1185">Reference proteome</keyword>
<dbReference type="PANTHER" id="PTHR37291">
    <property type="entry name" value="5-METHYLCYTOSINE-SPECIFIC RESTRICTION ENZYME B"/>
    <property type="match status" value="1"/>
</dbReference>
<dbReference type="AlphaFoldDB" id="A0A327YH28"/>
<evidence type="ECO:0000313" key="2">
    <source>
        <dbReference type="EMBL" id="RAK19602.1"/>
    </source>
</evidence>
<protein>
    <submittedName>
        <fullName evidence="2">ATPase family protein associated with various cellular activities (AAA)</fullName>
    </submittedName>
</protein>
<sequence length="764" mass="89834">MRIIKISHGENFFTSSEYEQILKNNLACVHQDTPSKGRSVTTQFNLFINADVGDILYICNSNKKIDIIGVFMDNRPLFFNENHKENNWVSREFLVLFKAKNPEKFDKENNKWWMPRNNSTCIEIPEVEFNLFENEILNPVFEQSFDFLLQKRHEALKSIKFDLEKAEQFQNHFSKCFKEEKYLLETVNTLPVLELKKQQYDYYNRKHLNSQPVVKLRSQLINELINNVKLSNEVVNQQKEIITQDFEKNVFQSWGSNFRVLFPLIYDEYRTKVNLYFKTIIERLQHDLNLKNITKYNFVDYDGAQNQGREDLWFAIYNNSHKNQKSAKQLFLRFGSKIQFGLKYLRNPESDKLNFIEKFDYEFILNEFKNFKEQIINDNINQNQKQFEMIELLEYKKQIILQGPPGTGKTKLAKEIAEEFIKSNTINSKTIVTKQLTKDFIKSTLKINQKIESKSKIPFEVVSLDDNVVILKSDVSQPWRPSYNKIIESFQGKLWEIKGRTGGFKPYEDAVAKYFYDNHLNSIHEVEKNIENINEYICLVQFHPSYTYEDFVRGIVAKTSEESDGIIYLAENKTLGILAENALNDYDNKYVLIIDEINRANLSSVLGELIYALEYRGEAVESMYAVDEDYKLILPPNLYIIGTMNTADRSVGHIDYAIRRRFAFVDILPENLKEKQGLENFHEALFLAVEKLFKEHTSPEFEVKDVQLGHSYFIDKSNEDNGAGMDIRFEYEIKPILLEYVKDGVLLGKGKDIKKEIEELKNFL</sequence>
<dbReference type="InterPro" id="IPR027417">
    <property type="entry name" value="P-loop_NTPase"/>
</dbReference>
<dbReference type="GO" id="GO:0005524">
    <property type="term" value="F:ATP binding"/>
    <property type="evidence" value="ECO:0007669"/>
    <property type="project" value="InterPro"/>
</dbReference>
<dbReference type="Pfam" id="PF00004">
    <property type="entry name" value="AAA"/>
    <property type="match status" value="1"/>
</dbReference>